<dbReference type="PANTHER" id="PTHR42770">
    <property type="entry name" value="AMINO ACID TRANSPORTER-RELATED"/>
    <property type="match status" value="1"/>
</dbReference>
<feature type="transmembrane region" description="Helical" evidence="6">
    <location>
        <begin position="415"/>
        <end position="436"/>
    </location>
</feature>
<keyword evidence="3 6" id="KW-0812">Transmembrane</keyword>
<dbReference type="Gene3D" id="1.20.1740.10">
    <property type="entry name" value="Amino acid/polyamine transporter I"/>
    <property type="match status" value="1"/>
</dbReference>
<reference evidence="8" key="1">
    <citation type="submission" date="2018-05" db="EMBL/GenBank/DDBJ databases">
        <authorList>
            <person name="Lanie J.A."/>
            <person name="Ng W.-L."/>
            <person name="Kazmierczak K.M."/>
            <person name="Andrzejewski T.M."/>
            <person name="Davidsen T.M."/>
            <person name="Wayne K.J."/>
            <person name="Tettelin H."/>
            <person name="Glass J.I."/>
            <person name="Rusch D."/>
            <person name="Podicherti R."/>
            <person name="Tsui H.-C.T."/>
            <person name="Winkler M.E."/>
        </authorList>
    </citation>
    <scope>NUCLEOTIDE SEQUENCE</scope>
</reference>
<dbReference type="GO" id="GO:0005886">
    <property type="term" value="C:plasma membrane"/>
    <property type="evidence" value="ECO:0007669"/>
    <property type="project" value="UniProtKB-SubCell"/>
</dbReference>
<dbReference type="PANTHER" id="PTHR42770:SF11">
    <property type="entry name" value="INNER MEMBRANE TRANSPORT PROTEIN YBAT"/>
    <property type="match status" value="1"/>
</dbReference>
<evidence type="ECO:0000313" key="8">
    <source>
        <dbReference type="EMBL" id="SUZ53479.1"/>
    </source>
</evidence>
<dbReference type="InterPro" id="IPR006016">
    <property type="entry name" value="UspA"/>
</dbReference>
<evidence type="ECO:0000256" key="1">
    <source>
        <dbReference type="ARBA" id="ARBA00004651"/>
    </source>
</evidence>
<feature type="transmembrane region" description="Helical" evidence="6">
    <location>
        <begin position="356"/>
        <end position="377"/>
    </location>
</feature>
<sequence length="764" mass="82477">VNSKAASSPVGEPTFARNLGLFDATMIGVGAMIGAGIFVLTGIAAGESGPASILAFALNGVVTLLTAFAYAELASAIPEAGGGYAFVRRAFPGAVGFTAGWMLWFAYTVACSLYALGFAGYFWEFFLKYIPGFADASFALMGEHAPYLFVTVVIGGLFIRLNIRGAAVTGMAENILTVTKLFILLVFVAYGLGAVIDAPPQQVTNSFNPFFPEGMGGVIVAMGLTFIAFEGYDLIATVAEEIKEPEKNIPRATFISLGITVVMYLLILFVALAAVTPESGEPSWRFLGDYGETAIVRAAEGFMPAFGVGVIVFGGLLSTMSALNATILASSRVAFSMGRDRLLPKAVGTIHPVRRTPHIAILLSGAVLLLMALTLPIEAVGSAASLIFLLTFAMVNLSVIVLRRKAPDLPRQYKVPLYPVVPILGIVLNVFLAVYQFNFQPLAWYVTIGWVLVGLVLYYAYSEKQAATDKPQVLETSLPPVAAVQDTVVVPLHNRDNIGILLDYAEVIAAAREKPLVGFSVVEVPRQLPIHQGLRFTHHREGLLRAARQEARDRNIEIETDLMIAHQASDGILSGASRYGADFMVMGWKGYTDTRDRIFGEVADQVIRNSPCDLAMLKVENHEPPKRCLFPTTGGPHNRLAAEVLNVLAPAFGMSVTACYVVPPNASQAQLAHADERLGKTLDRLELDLSVNRKVIESQSIAGGIAKESVEYDLVVLGSTRDRFIRQLMFGEIPTKVARYSPASVLVLRRYEGRMRSLLKQAFG</sequence>
<accession>A0A381NGG6</accession>
<feature type="transmembrane region" description="Helical" evidence="6">
    <location>
        <begin position="383"/>
        <end position="403"/>
    </location>
</feature>
<feature type="domain" description="UspA" evidence="7">
    <location>
        <begin position="626"/>
        <end position="749"/>
    </location>
</feature>
<keyword evidence="4 6" id="KW-1133">Transmembrane helix</keyword>
<dbReference type="Pfam" id="PF00582">
    <property type="entry name" value="Usp"/>
    <property type="match status" value="2"/>
</dbReference>
<dbReference type="Pfam" id="PF13520">
    <property type="entry name" value="AA_permease_2"/>
    <property type="match status" value="1"/>
</dbReference>
<protein>
    <recommendedName>
        <fullName evidence="7">UspA domain-containing protein</fullName>
    </recommendedName>
</protein>
<feature type="transmembrane region" description="Helical" evidence="6">
    <location>
        <begin position="442"/>
        <end position="461"/>
    </location>
</feature>
<feature type="transmembrane region" description="Helical" evidence="6">
    <location>
        <begin position="21"/>
        <end position="45"/>
    </location>
</feature>
<dbReference type="CDD" id="cd00293">
    <property type="entry name" value="USP-like"/>
    <property type="match status" value="1"/>
</dbReference>
<comment type="subcellular location">
    <subcellularLocation>
        <location evidence="1">Cell membrane</location>
        <topology evidence="1">Multi-pass membrane protein</topology>
    </subcellularLocation>
</comment>
<evidence type="ECO:0000256" key="4">
    <source>
        <dbReference type="ARBA" id="ARBA00022989"/>
    </source>
</evidence>
<evidence type="ECO:0000256" key="5">
    <source>
        <dbReference type="ARBA" id="ARBA00023136"/>
    </source>
</evidence>
<dbReference type="EMBL" id="UINC01000333">
    <property type="protein sequence ID" value="SUZ53479.1"/>
    <property type="molecule type" value="Genomic_DNA"/>
</dbReference>
<feature type="non-terminal residue" evidence="8">
    <location>
        <position position="1"/>
    </location>
</feature>
<evidence type="ECO:0000256" key="6">
    <source>
        <dbReference type="SAM" id="Phobius"/>
    </source>
</evidence>
<name>A0A381NGG6_9ZZZZ</name>
<feature type="transmembrane region" description="Helical" evidence="6">
    <location>
        <begin position="251"/>
        <end position="275"/>
    </location>
</feature>
<keyword evidence="5 6" id="KW-0472">Membrane</keyword>
<dbReference type="InterPro" id="IPR050367">
    <property type="entry name" value="APC_superfamily"/>
</dbReference>
<feature type="domain" description="UspA" evidence="7">
    <location>
        <begin position="487"/>
        <end position="618"/>
    </location>
</feature>
<feature type="transmembrane region" description="Helical" evidence="6">
    <location>
        <begin position="175"/>
        <end position="196"/>
    </location>
</feature>
<organism evidence="8">
    <name type="scientific">marine metagenome</name>
    <dbReference type="NCBI Taxonomy" id="408172"/>
    <lineage>
        <taxon>unclassified sequences</taxon>
        <taxon>metagenomes</taxon>
        <taxon>ecological metagenomes</taxon>
    </lineage>
</organism>
<dbReference type="InterPro" id="IPR002293">
    <property type="entry name" value="AA/rel_permease1"/>
</dbReference>
<evidence type="ECO:0000256" key="2">
    <source>
        <dbReference type="ARBA" id="ARBA00022475"/>
    </source>
</evidence>
<feature type="transmembrane region" description="Helical" evidence="6">
    <location>
        <begin position="216"/>
        <end position="239"/>
    </location>
</feature>
<feature type="transmembrane region" description="Helical" evidence="6">
    <location>
        <begin position="94"/>
        <end position="123"/>
    </location>
</feature>
<evidence type="ECO:0000259" key="7">
    <source>
        <dbReference type="Pfam" id="PF00582"/>
    </source>
</evidence>
<proteinExistence type="predicted"/>
<keyword evidence="2" id="KW-1003">Cell membrane</keyword>
<dbReference type="GO" id="GO:0022857">
    <property type="term" value="F:transmembrane transporter activity"/>
    <property type="evidence" value="ECO:0007669"/>
    <property type="project" value="InterPro"/>
</dbReference>
<feature type="transmembrane region" description="Helical" evidence="6">
    <location>
        <begin position="51"/>
        <end position="73"/>
    </location>
</feature>
<evidence type="ECO:0000256" key="3">
    <source>
        <dbReference type="ARBA" id="ARBA00022692"/>
    </source>
</evidence>
<dbReference type="AlphaFoldDB" id="A0A381NGG6"/>
<gene>
    <name evidence="8" type="ORF">METZ01_LOCUS6333</name>
</gene>
<dbReference type="Gene3D" id="3.40.50.12370">
    <property type="match status" value="1"/>
</dbReference>
<feature type="transmembrane region" description="Helical" evidence="6">
    <location>
        <begin position="145"/>
        <end position="163"/>
    </location>
</feature>
<dbReference type="SUPFAM" id="SSF52402">
    <property type="entry name" value="Adenine nucleotide alpha hydrolases-like"/>
    <property type="match status" value="2"/>
</dbReference>